<dbReference type="GeneID" id="28767149"/>
<reference evidence="2 3" key="1">
    <citation type="submission" date="2016-05" db="EMBL/GenBank/DDBJ databases">
        <title>Comparative analysis of secretome profiles of manganese(II)-oxidizing ascomycete fungi.</title>
        <authorList>
            <consortium name="DOE Joint Genome Institute"/>
            <person name="Zeiner C.A."/>
            <person name="Purvine S.O."/>
            <person name="Zink E.M."/>
            <person name="Wu S."/>
            <person name="Pasa-Tolic L."/>
            <person name="Chaput D.L."/>
            <person name="Haridas S."/>
            <person name="Grigoriev I.V."/>
            <person name="Santelli C.M."/>
            <person name="Hansel C.M."/>
        </authorList>
    </citation>
    <scope>NUCLEOTIDE SEQUENCE [LARGE SCALE GENOMIC DNA]</scope>
    <source>
        <strain evidence="2 3">AP3s5-JAC2a</strain>
    </source>
</reference>
<dbReference type="InParanoid" id="A0A177C1U9"/>
<evidence type="ECO:0000256" key="1">
    <source>
        <dbReference type="SAM" id="MobiDB-lite"/>
    </source>
</evidence>
<evidence type="ECO:0000313" key="2">
    <source>
        <dbReference type="EMBL" id="OAG00822.1"/>
    </source>
</evidence>
<proteinExistence type="predicted"/>
<dbReference type="AlphaFoldDB" id="A0A177C1U9"/>
<dbReference type="RefSeq" id="XP_018031187.1">
    <property type="nucleotide sequence ID" value="XM_018183663.1"/>
</dbReference>
<protein>
    <submittedName>
        <fullName evidence="2">Uncharacterized protein</fullName>
    </submittedName>
</protein>
<feature type="region of interest" description="Disordered" evidence="1">
    <location>
        <begin position="150"/>
        <end position="183"/>
    </location>
</feature>
<sequence length="378" mass="42950">MEAHVQQSDELTFALDDWSQFEGAPSLILPEIDRQLFETLAQEMAVWESNIASPPQAPTPYCLQAMHVPREHSWQPAEHTVMTDEGLPQFDATSLDGSVTSQQLIPNVQRVVAIEKGQNRCPLCNKTFRRGGSAVRAHINCVHIGKRKEHIRLNSSRAGRPKAQPSPRVSTPGQKNGRDTQRRSRVLSEITNLRSSVQDYITLAEFRTLQYELVVLKQERRMLLDSMGIWAQCDETFQQIIKDEAGAEFTAIERRALARDQSRRLVCTFQISFLTIMLEASRASQMQVRGRLVSRLEDMAAGKDKLLSNMEEAKVLRDFLSSVEDWVAAIQGRTTSLAFDYVVEMLVIKLICLLYPRLSKGLFQPTPEELEAQRREIQ</sequence>
<organism evidence="2 3">
    <name type="scientific">Paraphaeosphaeria sporulosa</name>
    <dbReference type="NCBI Taxonomy" id="1460663"/>
    <lineage>
        <taxon>Eukaryota</taxon>
        <taxon>Fungi</taxon>
        <taxon>Dikarya</taxon>
        <taxon>Ascomycota</taxon>
        <taxon>Pezizomycotina</taxon>
        <taxon>Dothideomycetes</taxon>
        <taxon>Pleosporomycetidae</taxon>
        <taxon>Pleosporales</taxon>
        <taxon>Massarineae</taxon>
        <taxon>Didymosphaeriaceae</taxon>
        <taxon>Paraphaeosphaeria</taxon>
    </lineage>
</organism>
<accession>A0A177C1U9</accession>
<gene>
    <name evidence="2" type="ORF">CC84DRAFT_1229345</name>
</gene>
<dbReference type="Proteomes" id="UP000077069">
    <property type="component" value="Unassembled WGS sequence"/>
</dbReference>
<evidence type="ECO:0000313" key="3">
    <source>
        <dbReference type="Proteomes" id="UP000077069"/>
    </source>
</evidence>
<keyword evidence="3" id="KW-1185">Reference proteome</keyword>
<name>A0A177C1U9_9PLEO</name>
<dbReference type="OrthoDB" id="10645640at2759"/>
<dbReference type="EMBL" id="KV441558">
    <property type="protein sequence ID" value="OAG00822.1"/>
    <property type="molecule type" value="Genomic_DNA"/>
</dbReference>